<evidence type="ECO:0000256" key="10">
    <source>
        <dbReference type="SAM" id="Phobius"/>
    </source>
</evidence>
<feature type="region of interest" description="Disordered" evidence="9">
    <location>
        <begin position="1"/>
        <end position="22"/>
    </location>
</feature>
<dbReference type="PROSITE" id="PS50893">
    <property type="entry name" value="ABC_TRANSPORTER_2"/>
    <property type="match status" value="2"/>
</dbReference>
<dbReference type="InterPro" id="IPR034003">
    <property type="entry name" value="ABCG_PDR_2"/>
</dbReference>
<evidence type="ECO:0000256" key="5">
    <source>
        <dbReference type="ARBA" id="ARBA00022741"/>
    </source>
</evidence>
<keyword evidence="8 10" id="KW-0472">Membrane</keyword>
<feature type="transmembrane region" description="Helical" evidence="10">
    <location>
        <begin position="470"/>
        <end position="492"/>
    </location>
</feature>
<evidence type="ECO:0000256" key="9">
    <source>
        <dbReference type="SAM" id="MobiDB-lite"/>
    </source>
</evidence>
<comment type="similarity">
    <text evidence="2">Belongs to the ABC transporter superfamily. ABCG family. PDR (TC 3.A.1.205) subfamily.</text>
</comment>
<dbReference type="CDD" id="cd03232">
    <property type="entry name" value="ABCG_PDR_domain2"/>
    <property type="match status" value="1"/>
</dbReference>
<feature type="transmembrane region" description="Helical" evidence="10">
    <location>
        <begin position="1413"/>
        <end position="1431"/>
    </location>
</feature>
<feature type="compositionally biased region" description="Basic and acidic residues" evidence="9">
    <location>
        <begin position="9"/>
        <end position="22"/>
    </location>
</feature>
<evidence type="ECO:0000313" key="13">
    <source>
        <dbReference type="Proteomes" id="UP000799423"/>
    </source>
</evidence>
<feature type="transmembrane region" description="Helical" evidence="10">
    <location>
        <begin position="504"/>
        <end position="526"/>
    </location>
</feature>
<dbReference type="InterPro" id="IPR029481">
    <property type="entry name" value="ABC_trans_N"/>
</dbReference>
<feature type="transmembrane region" description="Helical" evidence="10">
    <location>
        <begin position="718"/>
        <end position="738"/>
    </location>
</feature>
<evidence type="ECO:0000256" key="8">
    <source>
        <dbReference type="ARBA" id="ARBA00023136"/>
    </source>
</evidence>
<dbReference type="SMART" id="SM00382">
    <property type="entry name" value="AAA"/>
    <property type="match status" value="2"/>
</dbReference>
<dbReference type="FunFam" id="3.40.50.300:FF:000054">
    <property type="entry name" value="ABC multidrug transporter atrF"/>
    <property type="match status" value="1"/>
</dbReference>
<feature type="transmembrane region" description="Helical" evidence="10">
    <location>
        <begin position="1171"/>
        <end position="1193"/>
    </location>
</feature>
<dbReference type="Proteomes" id="UP000799423">
    <property type="component" value="Unassembled WGS sequence"/>
</dbReference>
<accession>A0A6A7BNP4</accession>
<comment type="subcellular location">
    <subcellularLocation>
        <location evidence="1">Membrane</location>
        <topology evidence="1">Multi-pass membrane protein</topology>
    </subcellularLocation>
</comment>
<dbReference type="InterPro" id="IPR003439">
    <property type="entry name" value="ABC_transporter-like_ATP-bd"/>
</dbReference>
<keyword evidence="5" id="KW-0547">Nucleotide-binding</keyword>
<feature type="domain" description="ABC transporter" evidence="11">
    <location>
        <begin position="800"/>
        <end position="1043"/>
    </location>
</feature>
<dbReference type="Pfam" id="PF19055">
    <property type="entry name" value="ABC2_membrane_7"/>
    <property type="match status" value="1"/>
</dbReference>
<evidence type="ECO:0000259" key="11">
    <source>
        <dbReference type="PROSITE" id="PS50893"/>
    </source>
</evidence>
<dbReference type="InterPro" id="IPR027417">
    <property type="entry name" value="P-loop_NTPase"/>
</dbReference>
<keyword evidence="3" id="KW-0813">Transport</keyword>
<sequence length="1442" mass="161084">MSSASPSTEYDKKEYLEEQPHQDREIHDLVRKFSGQQQFGSPFAVDLDSRLDPTSESFRAKDWARSFYDLRYSSGEAMPRVAGVAFRGLNVWGKGSPTDFQSTVGNNFLKLPALFGRGSEQIGILQDLDGLLLPGEQLCVLGPPGSGCSTLLKTIAGETHGFQVSSDSYMNYEGIPPAEMATAYRGEAIYTAEVDAHYPQLSVGDTLYFAALARAPQSVPGGVTREQYAEHLRNVVMAMFGILHTINTRVGNDFVRGVSGGERKRVTIAEAALSFAPLQCWDNSTRGLDSANAVEFCKTLRIQCDVFGASTCVAIYQAPQAAYETFDKVTVLYEGQQIYFGPSNEARGYFERLGFDCPASQTTPDFLTSMTSASERRIRAGFEEIMPRNADDFARRWKESPERQQLLADIAAYGQANPLKGPSHEQFAQSRLLEKYKGQRAKSPYNLSFWSQTKLCMWRDVRRLKNDPSITLSMLLINFIEALFISSIFFNLPGTTESFFKRGGLLFMVILLNAFSSILEIMTLYAKRTIVEKHKRYALYHPSAEALSAMIMDLPYKVTNSIVVNTTLYFMANLRREPGPFFFFLLVGFTVGLSMSMFFRLFGSMTKTIAQALAPSALILLMLILYTGFVIPVPYMRGWASWFRWINPVSYAFENVMANEFQGRTFGCASFIPSGPGYENISADQRACAVQGSTPGLDTVSGTAYVRTAFQYEFSDRWTNYAVILGITIVLFIAHLVMSELVASERSKGEVLVLRRSKIKTKSKHHTTDEENGNATTHLGKKSGNSTDQEVMVEKQVSIFHWERVNYEVDIKGETRTILDSVDGWIKPGTLTALMGVSGAGKTTLLDVLASRTTMGVIYGNMLVDGRERDESFQRKTGYAMQQDIHLDTSTVREALEFSALLRQPPNFSRQEKIAYVDHVIQLLDMELYADAIVGVPGSGLNVEQRKRLTIGVELAARPKLLLFLDEPTSGLDSQTSWSICDLMEKLTRNGQAILCTVHQPSSLLFQRFDRILLLAKGGRTVYFGDIGRDSKTLLDYFARNGAPICAPGTNPAEYMLSAIGAAPGARTEIDWPTVWKGSPENADVQAELVRLRNLANHPSAVTDKSDAAHHVFAATFKDQLMAVALRCGQQYWRTPSYIYSKVLLTVGSALLIGCSFLDGKNTIQGLQNQMFGVFIFLFVAIQLIYQILPMWISQRTLYESRERQSKTYAWQAFVLSNIVIEMAWNALMAILCFIVWFYPAGFYRNAEVTDSVHIRSFLTLLIILATFIFTSSFAHMLVAGAPNEEVAGGIATLMGIMLYAFCGILSGPSDLPGFWIFMYRANPFTYLVSSFMSATLGQAPASCAETEFQTFNAPPSQTCGKFMERYISRNGGYLRDAQATGECNYCQMNSTNQFLQTINVSWDNRWRDFGLLWIYVAFNSAAAIFLYWLCRVPKNNKVKTF</sequence>
<dbReference type="Pfam" id="PF00005">
    <property type="entry name" value="ABC_tran"/>
    <property type="match status" value="2"/>
</dbReference>
<dbReference type="GO" id="GO:0140359">
    <property type="term" value="F:ABC-type transporter activity"/>
    <property type="evidence" value="ECO:0007669"/>
    <property type="project" value="InterPro"/>
</dbReference>
<feature type="transmembrane region" description="Helical" evidence="10">
    <location>
        <begin position="581"/>
        <end position="601"/>
    </location>
</feature>
<gene>
    <name evidence="12" type="ORF">T440DRAFT_384130</name>
</gene>
<evidence type="ECO:0000256" key="7">
    <source>
        <dbReference type="ARBA" id="ARBA00022989"/>
    </source>
</evidence>
<dbReference type="PANTHER" id="PTHR19241">
    <property type="entry name" value="ATP-BINDING CASSETTE TRANSPORTER"/>
    <property type="match status" value="1"/>
</dbReference>
<dbReference type="OrthoDB" id="245989at2759"/>
<evidence type="ECO:0000313" key="12">
    <source>
        <dbReference type="EMBL" id="KAF2856145.1"/>
    </source>
</evidence>
<evidence type="ECO:0000256" key="2">
    <source>
        <dbReference type="ARBA" id="ARBA00006012"/>
    </source>
</evidence>
<dbReference type="InterPro" id="IPR003593">
    <property type="entry name" value="AAA+_ATPase"/>
</dbReference>
<dbReference type="SUPFAM" id="SSF52540">
    <property type="entry name" value="P-loop containing nucleoside triphosphate hydrolases"/>
    <property type="match status" value="2"/>
</dbReference>
<evidence type="ECO:0000256" key="3">
    <source>
        <dbReference type="ARBA" id="ARBA00022448"/>
    </source>
</evidence>
<evidence type="ECO:0000256" key="1">
    <source>
        <dbReference type="ARBA" id="ARBA00004141"/>
    </source>
</evidence>
<feature type="transmembrane region" description="Helical" evidence="10">
    <location>
        <begin position="1287"/>
        <end position="1307"/>
    </location>
</feature>
<dbReference type="Pfam" id="PF14510">
    <property type="entry name" value="ABC_trans_N"/>
    <property type="match status" value="1"/>
</dbReference>
<organism evidence="12 13">
    <name type="scientific">Plenodomus tracheiphilus IPT5</name>
    <dbReference type="NCBI Taxonomy" id="1408161"/>
    <lineage>
        <taxon>Eukaryota</taxon>
        <taxon>Fungi</taxon>
        <taxon>Dikarya</taxon>
        <taxon>Ascomycota</taxon>
        <taxon>Pezizomycotina</taxon>
        <taxon>Dothideomycetes</taxon>
        <taxon>Pleosporomycetidae</taxon>
        <taxon>Pleosporales</taxon>
        <taxon>Pleosporineae</taxon>
        <taxon>Leptosphaeriaceae</taxon>
        <taxon>Plenodomus</taxon>
    </lineage>
</organism>
<dbReference type="Pfam" id="PF06422">
    <property type="entry name" value="PDR_CDR"/>
    <property type="match status" value="1"/>
</dbReference>
<dbReference type="FunFam" id="3.40.50.300:FF:003632">
    <property type="entry name" value="ABC multidrug transporter (Eurofung)"/>
    <property type="match status" value="1"/>
</dbReference>
<dbReference type="GO" id="GO:0016020">
    <property type="term" value="C:membrane"/>
    <property type="evidence" value="ECO:0007669"/>
    <property type="project" value="UniProtKB-SubCell"/>
</dbReference>
<dbReference type="Gene3D" id="3.40.50.300">
    <property type="entry name" value="P-loop containing nucleotide triphosphate hydrolases"/>
    <property type="match status" value="2"/>
</dbReference>
<feature type="compositionally biased region" description="Polar residues" evidence="9">
    <location>
        <begin position="773"/>
        <end position="787"/>
    </location>
</feature>
<dbReference type="InterPro" id="IPR013525">
    <property type="entry name" value="ABC2_TM"/>
</dbReference>
<keyword evidence="6" id="KW-0067">ATP-binding</keyword>
<reference evidence="12" key="1">
    <citation type="submission" date="2020-01" db="EMBL/GenBank/DDBJ databases">
        <authorList>
            <consortium name="DOE Joint Genome Institute"/>
            <person name="Haridas S."/>
            <person name="Albert R."/>
            <person name="Binder M."/>
            <person name="Bloem J."/>
            <person name="Labutti K."/>
            <person name="Salamov A."/>
            <person name="Andreopoulos B."/>
            <person name="Baker S.E."/>
            <person name="Barry K."/>
            <person name="Bills G."/>
            <person name="Bluhm B.H."/>
            <person name="Cannon C."/>
            <person name="Castanera R."/>
            <person name="Culley D.E."/>
            <person name="Daum C."/>
            <person name="Ezra D."/>
            <person name="Gonzalez J.B."/>
            <person name="Henrissat B."/>
            <person name="Kuo A."/>
            <person name="Liang C."/>
            <person name="Lipzen A."/>
            <person name="Lutzoni F."/>
            <person name="Magnuson J."/>
            <person name="Mondo S."/>
            <person name="Nolan M."/>
            <person name="Ohm R."/>
            <person name="Pangilinan J."/>
            <person name="Park H.-J."/>
            <person name="Ramirez L."/>
            <person name="Alfaro M."/>
            <person name="Sun H."/>
            <person name="Tritt A."/>
            <person name="Yoshinaga Y."/>
            <person name="Zwiers L.-H."/>
            <person name="Turgeon B.G."/>
            <person name="Goodwin S.B."/>
            <person name="Spatafora J.W."/>
            <person name="Crous P.W."/>
            <person name="Grigoriev I.V."/>
        </authorList>
    </citation>
    <scope>NUCLEOTIDE SEQUENCE</scope>
    <source>
        <strain evidence="12">IPT5</strain>
    </source>
</reference>
<name>A0A6A7BNP4_9PLEO</name>
<dbReference type="EMBL" id="MU006289">
    <property type="protein sequence ID" value="KAF2856145.1"/>
    <property type="molecule type" value="Genomic_DNA"/>
</dbReference>
<dbReference type="GO" id="GO:0005524">
    <property type="term" value="F:ATP binding"/>
    <property type="evidence" value="ECO:0007669"/>
    <property type="project" value="UniProtKB-KW"/>
</dbReference>
<dbReference type="PROSITE" id="PS00211">
    <property type="entry name" value="ABC_TRANSPORTER_1"/>
    <property type="match status" value="1"/>
</dbReference>
<protein>
    <submittedName>
        <fullName evidence="12">Opaque-specific ABC transporter CDR3</fullName>
    </submittedName>
</protein>
<evidence type="ECO:0000256" key="6">
    <source>
        <dbReference type="ARBA" id="ARBA00022840"/>
    </source>
</evidence>
<feature type="domain" description="ABC transporter" evidence="11">
    <location>
        <begin position="109"/>
        <end position="359"/>
    </location>
</feature>
<feature type="transmembrane region" description="Helical" evidence="10">
    <location>
        <begin position="613"/>
        <end position="635"/>
    </location>
</feature>
<keyword evidence="13" id="KW-1185">Reference proteome</keyword>
<proteinExistence type="inferred from homology"/>
<dbReference type="InterPro" id="IPR043926">
    <property type="entry name" value="ABCG_dom"/>
</dbReference>
<feature type="transmembrane region" description="Helical" evidence="10">
    <location>
        <begin position="1214"/>
        <end position="1238"/>
    </location>
</feature>
<feature type="region of interest" description="Disordered" evidence="9">
    <location>
        <begin position="762"/>
        <end position="787"/>
    </location>
</feature>
<dbReference type="InterPro" id="IPR010929">
    <property type="entry name" value="PDR_CDR_ABC"/>
</dbReference>
<keyword evidence="4 10" id="KW-0812">Transmembrane</keyword>
<dbReference type="Pfam" id="PF01061">
    <property type="entry name" value="ABC2_membrane"/>
    <property type="match status" value="2"/>
</dbReference>
<feature type="transmembrane region" description="Helical" evidence="10">
    <location>
        <begin position="1258"/>
        <end position="1280"/>
    </location>
</feature>
<dbReference type="GO" id="GO:0016887">
    <property type="term" value="F:ATP hydrolysis activity"/>
    <property type="evidence" value="ECO:0007669"/>
    <property type="project" value="InterPro"/>
</dbReference>
<evidence type="ECO:0000256" key="4">
    <source>
        <dbReference type="ARBA" id="ARBA00022692"/>
    </source>
</evidence>
<keyword evidence="7 10" id="KW-1133">Transmembrane helix</keyword>
<dbReference type="InterPro" id="IPR017871">
    <property type="entry name" value="ABC_transporter-like_CS"/>
</dbReference>